<evidence type="ECO:0008006" key="5">
    <source>
        <dbReference type="Google" id="ProtNLM"/>
    </source>
</evidence>
<dbReference type="AlphaFoldDB" id="A0AAD9KRW8"/>
<accession>A0AAD9KRW8</accession>
<name>A0AAD9KRW8_RIDPI</name>
<evidence type="ECO:0000313" key="4">
    <source>
        <dbReference type="Proteomes" id="UP001209878"/>
    </source>
</evidence>
<dbReference type="InterPro" id="IPR032379">
    <property type="entry name" value="DUF4874"/>
</dbReference>
<feature type="domain" description="DUF4832" evidence="1">
    <location>
        <begin position="13"/>
        <end position="219"/>
    </location>
</feature>
<dbReference type="EMBL" id="JAODUO010000665">
    <property type="protein sequence ID" value="KAK2176371.1"/>
    <property type="molecule type" value="Genomic_DNA"/>
</dbReference>
<dbReference type="Pfam" id="PF16116">
    <property type="entry name" value="DUF4832"/>
    <property type="match status" value="2"/>
</dbReference>
<reference evidence="3" key="1">
    <citation type="journal article" date="2023" name="Mol. Biol. Evol.">
        <title>Third-Generation Sequencing Reveals the Adaptive Role of the Epigenome in Three Deep-Sea Polychaetes.</title>
        <authorList>
            <person name="Perez M."/>
            <person name="Aroh O."/>
            <person name="Sun Y."/>
            <person name="Lan Y."/>
            <person name="Juniper S.K."/>
            <person name="Young C.R."/>
            <person name="Angers B."/>
            <person name="Qian P.Y."/>
        </authorList>
    </citation>
    <scope>NUCLEOTIDE SEQUENCE</scope>
    <source>
        <strain evidence="3">R07B-5</strain>
    </source>
</reference>
<evidence type="ECO:0000259" key="2">
    <source>
        <dbReference type="Pfam" id="PF16173"/>
    </source>
</evidence>
<proteinExistence type="predicted"/>
<sequence length="857" mass="97336">MTLEIKTTARPAGHHNDCFLASSTDFGTYDDKSVEYPYLKDDTKYTVMGGETCAVSADEPLDRYKCPTAKKELSELHFSYLNQDYNEDVLGTWQTDGCYGEIYQNLGYRLELKKAILPKTLEQGGKFCFHLEFENTGYAAPYKQKTLSIMLRRETALLVKELYSASLDYNLRTWLPGAIIIVDHAAYLPNDLPEGSYEVLLAIKDVQAPSVSDYNILLAAFGVPEDKTGLNSLLHNITVGPAGTSGDSSCPQLNPVAIQADSNYTRVIKSGVCSTCENLASVPSGYTEVTYTETPEELQNPNRGFVMQNSGSASSFSPLEVSSLERYRSEDGITMHWRQFVLDEFVSSDITQEFLDNIRADLETIRSAKFTTIMRIMYTKQMPENGEAPYGDATREWMLRHIEQLSPIFFEFEDVIDVVQAGFIGVWGEWYYTTDFGDPHNRDYDNPDNIDGYTPQQWEDRGVVLFTLIESVPSSISVAVRTPMYKRVIFDKVPVTEDEMKEQIWKARTGLHNDCFLSSSSDMGTYDNMSVEYPYLQADTKYTVVGGETCAVADNHRSECPTATKELRELHFSYLNQDYNKDVLNLWTDGGCFHDIDLHLGYRLVLKKAILPQRLEQGGKFCFHLELENTGFAAPFKQKTLHVMLRNKNSGDLFSANLTSYDLRTWLSGETVTIDDAVYVPSDLPTGTYEVMLAIKDKLSPLVSDYNILLAINNEIAERKKGLNSLNHDVTVGVTGMPGDSTCPEMASVAAQPESKYYNHHSGRRYYDHYNYYNDHCCPYYNYYCCYYYNNYYRYCFLYNDHQIDDHNYGHSHDNHRRLSIGQAKWPSGGHSRPLSCGAPVQQDVVTINTRRSSYSR</sequence>
<comment type="caution">
    <text evidence="3">The sequence shown here is derived from an EMBL/GenBank/DDBJ whole genome shotgun (WGS) entry which is preliminary data.</text>
</comment>
<dbReference type="Pfam" id="PF16173">
    <property type="entry name" value="DUF4874"/>
    <property type="match status" value="1"/>
</dbReference>
<dbReference type="InterPro" id="IPR032267">
    <property type="entry name" value="DUF4832"/>
</dbReference>
<dbReference type="Proteomes" id="UP001209878">
    <property type="component" value="Unassembled WGS sequence"/>
</dbReference>
<feature type="domain" description="DUF4874" evidence="2">
    <location>
        <begin position="300"/>
        <end position="485"/>
    </location>
</feature>
<evidence type="ECO:0000313" key="3">
    <source>
        <dbReference type="EMBL" id="KAK2176371.1"/>
    </source>
</evidence>
<gene>
    <name evidence="3" type="ORF">NP493_665g01010</name>
</gene>
<feature type="domain" description="DUF4832" evidence="1">
    <location>
        <begin position="508"/>
        <end position="707"/>
    </location>
</feature>
<keyword evidence="4" id="KW-1185">Reference proteome</keyword>
<protein>
    <recommendedName>
        <fullName evidence="5">DUF4832 domain-containing protein</fullName>
    </recommendedName>
</protein>
<evidence type="ECO:0000259" key="1">
    <source>
        <dbReference type="Pfam" id="PF16116"/>
    </source>
</evidence>
<organism evidence="3 4">
    <name type="scientific">Ridgeia piscesae</name>
    <name type="common">Tubeworm</name>
    <dbReference type="NCBI Taxonomy" id="27915"/>
    <lineage>
        <taxon>Eukaryota</taxon>
        <taxon>Metazoa</taxon>
        <taxon>Spiralia</taxon>
        <taxon>Lophotrochozoa</taxon>
        <taxon>Annelida</taxon>
        <taxon>Polychaeta</taxon>
        <taxon>Sedentaria</taxon>
        <taxon>Canalipalpata</taxon>
        <taxon>Sabellida</taxon>
        <taxon>Siboglinidae</taxon>
        <taxon>Ridgeia</taxon>
    </lineage>
</organism>